<dbReference type="Gene3D" id="3.30.565.10">
    <property type="entry name" value="Histidine kinase-like ATPase, C-terminal domain"/>
    <property type="match status" value="1"/>
</dbReference>
<evidence type="ECO:0000256" key="5">
    <source>
        <dbReference type="ARBA" id="ARBA00022777"/>
    </source>
</evidence>
<dbReference type="RefSeq" id="WP_010601748.1">
    <property type="nucleotide sequence ID" value="NZ_JAPJUH010000003.1"/>
</dbReference>
<dbReference type="Proteomes" id="UP001142592">
    <property type="component" value="Unassembled WGS sequence"/>
</dbReference>
<comment type="caution">
    <text evidence="8">The sequence shown here is derived from an EMBL/GenBank/DDBJ whole genome shotgun (WGS) entry which is preliminary data.</text>
</comment>
<evidence type="ECO:0000256" key="4">
    <source>
        <dbReference type="ARBA" id="ARBA00022679"/>
    </source>
</evidence>
<keyword evidence="4" id="KW-0808">Transferase</keyword>
<dbReference type="PANTHER" id="PTHR45453:SF1">
    <property type="entry name" value="PHOSPHATE REGULON SENSOR PROTEIN PHOR"/>
    <property type="match status" value="1"/>
</dbReference>
<keyword evidence="6" id="KW-0902">Two-component regulatory system</keyword>
<dbReference type="GO" id="GO:0016036">
    <property type="term" value="P:cellular response to phosphate starvation"/>
    <property type="evidence" value="ECO:0007669"/>
    <property type="project" value="TreeGrafter"/>
</dbReference>
<dbReference type="PROSITE" id="PS50109">
    <property type="entry name" value="HIS_KIN"/>
    <property type="match status" value="1"/>
</dbReference>
<dbReference type="SMART" id="SM00388">
    <property type="entry name" value="HisKA"/>
    <property type="match status" value="1"/>
</dbReference>
<evidence type="ECO:0000256" key="6">
    <source>
        <dbReference type="ARBA" id="ARBA00023012"/>
    </source>
</evidence>
<dbReference type="Pfam" id="PF00512">
    <property type="entry name" value="HisKA"/>
    <property type="match status" value="1"/>
</dbReference>
<feature type="domain" description="Histidine kinase" evidence="7">
    <location>
        <begin position="164"/>
        <end position="380"/>
    </location>
</feature>
<dbReference type="PRINTS" id="PR00344">
    <property type="entry name" value="BCTRLSENSOR"/>
</dbReference>
<evidence type="ECO:0000313" key="9">
    <source>
        <dbReference type="Proteomes" id="UP001142592"/>
    </source>
</evidence>
<gene>
    <name evidence="8" type="ORF">OQZ29_12380</name>
</gene>
<dbReference type="SMART" id="SM00387">
    <property type="entry name" value="HATPase_c"/>
    <property type="match status" value="1"/>
</dbReference>
<dbReference type="CDD" id="cd00082">
    <property type="entry name" value="HisKA"/>
    <property type="match status" value="1"/>
</dbReference>
<accession>A0A9X3DD99</accession>
<dbReference type="InterPro" id="IPR050351">
    <property type="entry name" value="BphY/WalK/GraS-like"/>
</dbReference>
<dbReference type="GO" id="GO:0005886">
    <property type="term" value="C:plasma membrane"/>
    <property type="evidence" value="ECO:0007669"/>
    <property type="project" value="TreeGrafter"/>
</dbReference>
<evidence type="ECO:0000313" key="8">
    <source>
        <dbReference type="EMBL" id="MCX3265549.1"/>
    </source>
</evidence>
<keyword evidence="5 8" id="KW-0418">Kinase</keyword>
<sequence>MFKNIIPANEDLRLRKLIYYEILDSPAEQSFDGISTLAADIFDAKNAGICFVTDEDIFVKSRVGDSIKTQRNDRLIAQVILQGEVLVIEHEPTDQTIIPLVAAPIKSPDGFNIGAIYVFGSDVKKPTEKQKKMLMQLAELVIDKLETRIAIRKTLTAQDDRLHVLIHDLKNPMTTISLQSELVSRMPNIDEKAGLIASKINQQAKRMVDNLNEILSSAKKVGGSFKPKKEKVDLSYIVKLASQNLESFAKKKNQTINFEIESGLEIFGDIEKLTELFYHVIHNAVKFSGPETEISFSHQTHGNLITIAVKDQGVGLTPGDLELLFIKFARLSAQPTQNENSNGLGLTLVKMFVDMHKGKLWAESGGKNKGTTVYIQLPIK</sequence>
<dbReference type="GO" id="GO:0004721">
    <property type="term" value="F:phosphoprotein phosphatase activity"/>
    <property type="evidence" value="ECO:0007669"/>
    <property type="project" value="TreeGrafter"/>
</dbReference>
<dbReference type="InterPro" id="IPR003661">
    <property type="entry name" value="HisK_dim/P_dom"/>
</dbReference>
<evidence type="ECO:0000256" key="2">
    <source>
        <dbReference type="ARBA" id="ARBA00012438"/>
    </source>
</evidence>
<dbReference type="AlphaFoldDB" id="A0A9X3DD99"/>
<dbReference type="SUPFAM" id="SSF55781">
    <property type="entry name" value="GAF domain-like"/>
    <property type="match status" value="1"/>
</dbReference>
<dbReference type="EC" id="2.7.13.3" evidence="2"/>
<keyword evidence="9" id="KW-1185">Reference proteome</keyword>
<protein>
    <recommendedName>
        <fullName evidence="2">histidine kinase</fullName>
        <ecNumber evidence="2">2.7.13.3</ecNumber>
    </recommendedName>
</protein>
<dbReference type="Gene3D" id="1.10.287.130">
    <property type="match status" value="1"/>
</dbReference>
<organism evidence="8 9">
    <name type="scientific">Pedobacter agri</name>
    <dbReference type="NCBI Taxonomy" id="454586"/>
    <lineage>
        <taxon>Bacteria</taxon>
        <taxon>Pseudomonadati</taxon>
        <taxon>Bacteroidota</taxon>
        <taxon>Sphingobacteriia</taxon>
        <taxon>Sphingobacteriales</taxon>
        <taxon>Sphingobacteriaceae</taxon>
        <taxon>Pedobacter</taxon>
    </lineage>
</organism>
<name>A0A9X3DD99_9SPHI</name>
<dbReference type="SUPFAM" id="SSF55874">
    <property type="entry name" value="ATPase domain of HSP90 chaperone/DNA topoisomerase II/histidine kinase"/>
    <property type="match status" value="1"/>
</dbReference>
<dbReference type="FunFam" id="3.30.565.10:FF:000006">
    <property type="entry name" value="Sensor histidine kinase WalK"/>
    <property type="match status" value="1"/>
</dbReference>
<comment type="catalytic activity">
    <reaction evidence="1">
        <text>ATP + protein L-histidine = ADP + protein N-phospho-L-histidine.</text>
        <dbReference type="EC" id="2.7.13.3"/>
    </reaction>
</comment>
<dbReference type="PANTHER" id="PTHR45453">
    <property type="entry name" value="PHOSPHATE REGULON SENSOR PROTEIN PHOR"/>
    <property type="match status" value="1"/>
</dbReference>
<dbReference type="InterPro" id="IPR005467">
    <property type="entry name" value="His_kinase_dom"/>
</dbReference>
<evidence type="ECO:0000259" key="7">
    <source>
        <dbReference type="PROSITE" id="PS50109"/>
    </source>
</evidence>
<dbReference type="EMBL" id="JAPJUH010000003">
    <property type="protein sequence ID" value="MCX3265549.1"/>
    <property type="molecule type" value="Genomic_DNA"/>
</dbReference>
<evidence type="ECO:0000256" key="1">
    <source>
        <dbReference type="ARBA" id="ARBA00000085"/>
    </source>
</evidence>
<dbReference type="GO" id="GO:0000155">
    <property type="term" value="F:phosphorelay sensor kinase activity"/>
    <property type="evidence" value="ECO:0007669"/>
    <property type="project" value="InterPro"/>
</dbReference>
<proteinExistence type="predicted"/>
<dbReference type="InterPro" id="IPR003594">
    <property type="entry name" value="HATPase_dom"/>
</dbReference>
<evidence type="ECO:0000256" key="3">
    <source>
        <dbReference type="ARBA" id="ARBA00022553"/>
    </source>
</evidence>
<keyword evidence="3" id="KW-0597">Phosphoprotein</keyword>
<reference evidence="8" key="1">
    <citation type="submission" date="2022-11" db="EMBL/GenBank/DDBJ databases">
        <authorList>
            <person name="Graham C."/>
            <person name="Newman J.D."/>
        </authorList>
    </citation>
    <scope>NUCLEOTIDE SEQUENCE</scope>
    <source>
        <strain evidence="8">DSM 19486</strain>
    </source>
</reference>
<dbReference type="SUPFAM" id="SSF47384">
    <property type="entry name" value="Homodimeric domain of signal transducing histidine kinase"/>
    <property type="match status" value="1"/>
</dbReference>
<dbReference type="InterPro" id="IPR036097">
    <property type="entry name" value="HisK_dim/P_sf"/>
</dbReference>
<dbReference type="InterPro" id="IPR036890">
    <property type="entry name" value="HATPase_C_sf"/>
</dbReference>
<dbReference type="Pfam" id="PF02518">
    <property type="entry name" value="HATPase_c"/>
    <property type="match status" value="1"/>
</dbReference>
<dbReference type="InterPro" id="IPR004358">
    <property type="entry name" value="Sig_transdc_His_kin-like_C"/>
</dbReference>